<feature type="compositionally biased region" description="Basic and acidic residues" evidence="1">
    <location>
        <begin position="185"/>
        <end position="195"/>
    </location>
</feature>
<organism evidence="2 3">
    <name type="scientific">Solanum tuberosum</name>
    <name type="common">Potato</name>
    <dbReference type="NCBI Taxonomy" id="4113"/>
    <lineage>
        <taxon>Eukaryota</taxon>
        <taxon>Viridiplantae</taxon>
        <taxon>Streptophyta</taxon>
        <taxon>Embryophyta</taxon>
        <taxon>Tracheophyta</taxon>
        <taxon>Spermatophyta</taxon>
        <taxon>Magnoliopsida</taxon>
        <taxon>eudicotyledons</taxon>
        <taxon>Gunneridae</taxon>
        <taxon>Pentapetalae</taxon>
        <taxon>asterids</taxon>
        <taxon>lamiids</taxon>
        <taxon>Solanales</taxon>
        <taxon>Solanaceae</taxon>
        <taxon>Solanoideae</taxon>
        <taxon>Solaneae</taxon>
        <taxon>Solanum</taxon>
    </lineage>
</organism>
<feature type="region of interest" description="Disordered" evidence="1">
    <location>
        <begin position="176"/>
        <end position="314"/>
    </location>
</feature>
<keyword evidence="3" id="KW-1185">Reference proteome</keyword>
<feature type="compositionally biased region" description="Polar residues" evidence="1">
    <location>
        <begin position="263"/>
        <end position="286"/>
    </location>
</feature>
<feature type="compositionally biased region" description="Polar residues" evidence="1">
    <location>
        <begin position="296"/>
        <end position="314"/>
    </location>
</feature>
<evidence type="ECO:0000313" key="2">
    <source>
        <dbReference type="EnsemblPlants" id="PGSC0003DMT400093453"/>
    </source>
</evidence>
<proteinExistence type="predicted"/>
<protein>
    <submittedName>
        <fullName evidence="2">Integrase core domain containing protein</fullName>
    </submittedName>
</protein>
<dbReference type="EnsemblPlants" id="PGSC0003DMT400093453">
    <property type="protein sequence ID" value="PGSC0003DMT400093453"/>
    <property type="gene ID" value="PGSC0003DMG400043024"/>
</dbReference>
<reference evidence="2" key="2">
    <citation type="submission" date="2015-06" db="UniProtKB">
        <authorList>
            <consortium name="EnsemblPlants"/>
        </authorList>
    </citation>
    <scope>IDENTIFICATION</scope>
    <source>
        <strain evidence="2">DM1-3 516 R44</strain>
    </source>
</reference>
<accession>M1DRZ9</accession>
<evidence type="ECO:0000313" key="3">
    <source>
        <dbReference type="Proteomes" id="UP000011115"/>
    </source>
</evidence>
<reference evidence="3" key="1">
    <citation type="journal article" date="2011" name="Nature">
        <title>Genome sequence and analysis of the tuber crop potato.</title>
        <authorList>
            <consortium name="The Potato Genome Sequencing Consortium"/>
        </authorList>
    </citation>
    <scope>NUCLEOTIDE SEQUENCE [LARGE SCALE GENOMIC DNA]</scope>
    <source>
        <strain evidence="3">cv. DM1-3 516 R44</strain>
    </source>
</reference>
<dbReference type="InParanoid" id="M1DRZ9"/>
<dbReference type="Gramene" id="PGSC0003DMT400093453">
    <property type="protein sequence ID" value="PGSC0003DMT400093453"/>
    <property type="gene ID" value="PGSC0003DMG400043024"/>
</dbReference>
<evidence type="ECO:0000256" key="1">
    <source>
        <dbReference type="SAM" id="MobiDB-lite"/>
    </source>
</evidence>
<dbReference type="Proteomes" id="UP000011115">
    <property type="component" value="Unassembled WGS sequence"/>
</dbReference>
<name>M1DRZ9_SOLTU</name>
<sequence length="314" mass="34202">MTVTTRGGKQTIDPPMSSVVDVEIRKEDDVVEVRGETENATEKEAKISQKVVPIPRPPPPFPQRLGVEALAAVMMNFDSDGIEEYDELVTALDRCEYRSKRKKYELDMKNRESPPTRPSIVQAPKLELKALPPYLRYVLLGRDNTLPVIIAADLNARQVRYAKSAEFDLVQRSTNPIDGSSIHPRTVDGVRRPQTKESQGLGLDLRHDGTQKKLVTYSKQGKSKSVAPRFRLIDEDTDTEKDPAYVPPNTRTSPTAPRATIGTPRSSATGSTFGSESAQASGSELSHASGFESAHASGSNAKSATGSGQNDQAA</sequence>
<dbReference type="PaxDb" id="4113-PGSC0003DMT400093453"/>
<dbReference type="AlphaFoldDB" id="M1DRZ9"/>
<dbReference type="HOGENOM" id="CLU_886824_0_0_1"/>